<feature type="compositionally biased region" description="Polar residues" evidence="1">
    <location>
        <begin position="53"/>
        <end position="64"/>
    </location>
</feature>
<proteinExistence type="predicted"/>
<reference evidence="2 3" key="1">
    <citation type="journal article" date="2024" name="Commun. Biol.">
        <title>Comparative genomic analysis of thermophilic fungi reveals convergent evolutionary adaptations and gene losses.</title>
        <authorList>
            <person name="Steindorff A.S."/>
            <person name="Aguilar-Pontes M.V."/>
            <person name="Robinson A.J."/>
            <person name="Andreopoulos B."/>
            <person name="LaButti K."/>
            <person name="Kuo A."/>
            <person name="Mondo S."/>
            <person name="Riley R."/>
            <person name="Otillar R."/>
            <person name="Haridas S."/>
            <person name="Lipzen A."/>
            <person name="Grimwood J."/>
            <person name="Schmutz J."/>
            <person name="Clum A."/>
            <person name="Reid I.D."/>
            <person name="Moisan M.C."/>
            <person name="Butler G."/>
            <person name="Nguyen T.T.M."/>
            <person name="Dewar K."/>
            <person name="Conant G."/>
            <person name="Drula E."/>
            <person name="Henrissat B."/>
            <person name="Hansel C."/>
            <person name="Singer S."/>
            <person name="Hutchinson M.I."/>
            <person name="de Vries R.P."/>
            <person name="Natvig D.O."/>
            <person name="Powell A.J."/>
            <person name="Tsang A."/>
            <person name="Grigoriev I.V."/>
        </authorList>
    </citation>
    <scope>NUCLEOTIDE SEQUENCE [LARGE SCALE GENOMIC DNA]</scope>
    <source>
        <strain evidence="2 3">CBS 494.80</strain>
    </source>
</reference>
<name>A0ABR4BRP3_9HELO</name>
<feature type="compositionally biased region" description="Polar residues" evidence="1">
    <location>
        <begin position="73"/>
        <end position="82"/>
    </location>
</feature>
<dbReference type="Proteomes" id="UP001595075">
    <property type="component" value="Unassembled WGS sequence"/>
</dbReference>
<accession>A0ABR4BRP3</accession>
<sequence>MYKYKHYTSLQNTDSRLLRYTGPEQTQASSHYNQNHQSETASLTSSKASASSPPNFTMNSQYPNEKSGFSERGSAQQSTSNAPAYTPFRTAFASLSLHRSDRIRLLSFPQSEIDGIRAVIRQTYTKGLQDEQKYGGSHEFKLYGHPWYGQTSDAITSRVVVREILAYLFSVGWILHASTDVSKKVEDKDTLFFRKQQQPPPASEWVSISFNRSDRLRLIGADEQLRFAFKNLLSEMRLLQEDCGWKDQSLKAWEFKINGYPWLASGEETMRTRLLLMRMLECLECSGWSLYASIDQSSASGNDTSETDTWYCVRERGWVPGSAVFHR</sequence>
<evidence type="ECO:0008006" key="4">
    <source>
        <dbReference type="Google" id="ProtNLM"/>
    </source>
</evidence>
<organism evidence="2 3">
    <name type="scientific">Oculimacula yallundae</name>
    <dbReference type="NCBI Taxonomy" id="86028"/>
    <lineage>
        <taxon>Eukaryota</taxon>
        <taxon>Fungi</taxon>
        <taxon>Dikarya</taxon>
        <taxon>Ascomycota</taxon>
        <taxon>Pezizomycotina</taxon>
        <taxon>Leotiomycetes</taxon>
        <taxon>Helotiales</taxon>
        <taxon>Ploettnerulaceae</taxon>
        <taxon>Oculimacula</taxon>
    </lineage>
</organism>
<feature type="compositionally biased region" description="Low complexity" evidence="1">
    <location>
        <begin position="38"/>
        <end position="52"/>
    </location>
</feature>
<comment type="caution">
    <text evidence="2">The sequence shown here is derived from an EMBL/GenBank/DDBJ whole genome shotgun (WGS) entry which is preliminary data.</text>
</comment>
<evidence type="ECO:0000256" key="1">
    <source>
        <dbReference type="SAM" id="MobiDB-lite"/>
    </source>
</evidence>
<dbReference type="PANTHER" id="PTHR38696">
    <property type="entry name" value="MEDIATOR OF RNA POLYMERASE II TRANSCRIPTION SUBUNIT 13"/>
    <property type="match status" value="1"/>
</dbReference>
<evidence type="ECO:0000313" key="2">
    <source>
        <dbReference type="EMBL" id="KAL2060337.1"/>
    </source>
</evidence>
<keyword evidence="3" id="KW-1185">Reference proteome</keyword>
<dbReference type="EMBL" id="JAZHXI010000023">
    <property type="protein sequence ID" value="KAL2060337.1"/>
    <property type="molecule type" value="Genomic_DNA"/>
</dbReference>
<protein>
    <recommendedName>
        <fullName evidence="4">Opioid growth factor receptor (OGFr) conserved domain-containing protein</fullName>
    </recommendedName>
</protein>
<evidence type="ECO:0000313" key="3">
    <source>
        <dbReference type="Proteomes" id="UP001595075"/>
    </source>
</evidence>
<feature type="region of interest" description="Disordered" evidence="1">
    <location>
        <begin position="25"/>
        <end position="82"/>
    </location>
</feature>
<dbReference type="PANTHER" id="PTHR38696:SF1">
    <property type="entry name" value="MEDIATOR OF RNA POLYMERASE II TRANSCRIPTION SUBUNIT 13"/>
    <property type="match status" value="1"/>
</dbReference>
<gene>
    <name evidence="2" type="ORF">VTL71DRAFT_9732</name>
</gene>
<feature type="compositionally biased region" description="Polar residues" evidence="1">
    <location>
        <begin position="25"/>
        <end position="37"/>
    </location>
</feature>